<reference evidence="4 8" key="2">
    <citation type="submission" date="2020-12" db="EMBL/GenBank/DDBJ databases">
        <title>Draft genome sequence of furan degrading bacterial strain FUR100.</title>
        <authorList>
            <person name="Woiski C."/>
        </authorList>
    </citation>
    <scope>NUCLEOTIDE SEQUENCE [LARGE SCALE GENOMIC DNA]</scope>
    <source>
        <strain evidence="4 8">FUR100</strain>
    </source>
</reference>
<dbReference type="AlphaFoldDB" id="A0A0C2VRL7"/>
<dbReference type="InterPro" id="IPR000182">
    <property type="entry name" value="GNAT_dom"/>
</dbReference>
<name>A0A0C2VRL7_RHOER</name>
<keyword evidence="1 4" id="KW-0808">Transferase</keyword>
<evidence type="ECO:0000259" key="3">
    <source>
        <dbReference type="PROSITE" id="PS51186"/>
    </source>
</evidence>
<dbReference type="InterPro" id="IPR016181">
    <property type="entry name" value="Acyl_CoA_acyltransferase"/>
</dbReference>
<dbReference type="CDD" id="cd04301">
    <property type="entry name" value="NAT_SF"/>
    <property type="match status" value="1"/>
</dbReference>
<reference evidence="6" key="3">
    <citation type="submission" date="2023-08" db="EMBL/GenBank/DDBJ databases">
        <title>Isolation and Characterization of Rhodococcus erythropolis MGMM8.</title>
        <authorList>
            <person name="Diabankana R.G.C."/>
            <person name="Afordoanyi D.M."/>
            <person name="Validov S.Z."/>
        </authorList>
    </citation>
    <scope>NUCLEOTIDE SEQUENCE</scope>
    <source>
        <strain evidence="6">MGMM8</strain>
    </source>
</reference>
<evidence type="ECO:0000313" key="7">
    <source>
        <dbReference type="Proteomes" id="UP000502345"/>
    </source>
</evidence>
<keyword evidence="8" id="KW-1185">Reference proteome</keyword>
<dbReference type="GeneID" id="57488404"/>
<dbReference type="Proteomes" id="UP000502345">
    <property type="component" value="Chromosome"/>
</dbReference>
<dbReference type="Proteomes" id="UP001230933">
    <property type="component" value="Chromosome"/>
</dbReference>
<dbReference type="RefSeq" id="WP_019749497.1">
    <property type="nucleotide sequence ID" value="NZ_AP018733.1"/>
</dbReference>
<reference evidence="5 7" key="1">
    <citation type="submission" date="2020-03" db="EMBL/GenBank/DDBJ databases">
        <title>Screen low temperature-resistant strains for efficient degradation of petroleum hydrocarbons under the low temperature.</title>
        <authorList>
            <person name="Wang Y."/>
            <person name="Chen J."/>
        </authorList>
    </citation>
    <scope>NUCLEOTIDE SEQUENCE [LARGE SCALE GENOMIC DNA]</scope>
    <source>
        <strain evidence="5 7">KB1</strain>
    </source>
</reference>
<dbReference type="Pfam" id="PF00583">
    <property type="entry name" value="Acetyltransf_1"/>
    <property type="match status" value="1"/>
</dbReference>
<dbReference type="Gene3D" id="3.40.630.30">
    <property type="match status" value="1"/>
</dbReference>
<sequence>MEESVVALELGTRQLEGVGAVEVYSVSQDDPLAAPLIAELALEYSSRYGGTREAMLEDLTTYPAEEFAYPQGALLVLTHDGLPIAGGAFRQFDSTTAELKRIWTSVDYRKRGLGKAVVRELEREIELRGYNRVFLTTGPRQPEAVALYLSSGYTPLYDASLSPEEVGIHPFEKQLRVLENVTRAAIPTDRVDNTRV</sequence>
<dbReference type="EMBL" id="CP124545">
    <property type="protein sequence ID" value="WGV51106.1"/>
    <property type="molecule type" value="Genomic_DNA"/>
</dbReference>
<gene>
    <name evidence="5" type="ORF">G9444_1605</name>
    <name evidence="4" type="ORF">I3517_07020</name>
    <name evidence="6" type="ORF">QIE55_07795</name>
</gene>
<evidence type="ECO:0000313" key="8">
    <source>
        <dbReference type="Proteomes" id="UP000627573"/>
    </source>
</evidence>
<evidence type="ECO:0000256" key="2">
    <source>
        <dbReference type="ARBA" id="ARBA00023315"/>
    </source>
</evidence>
<proteinExistence type="predicted"/>
<protein>
    <submittedName>
        <fullName evidence="4 5">N-acetyltransferase</fullName>
    </submittedName>
</protein>
<feature type="domain" description="N-acetyltransferase" evidence="3">
    <location>
        <begin position="24"/>
        <end position="172"/>
    </location>
</feature>
<dbReference type="InterPro" id="IPR050832">
    <property type="entry name" value="Bact_Acetyltransf"/>
</dbReference>
<evidence type="ECO:0000313" key="4">
    <source>
        <dbReference type="EMBL" id="MBH5142365.1"/>
    </source>
</evidence>
<dbReference type="PANTHER" id="PTHR43877">
    <property type="entry name" value="AMINOALKYLPHOSPHONATE N-ACETYLTRANSFERASE-RELATED-RELATED"/>
    <property type="match status" value="1"/>
</dbReference>
<dbReference type="EMBL" id="CP050124">
    <property type="protein sequence ID" value="QIP38849.1"/>
    <property type="molecule type" value="Genomic_DNA"/>
</dbReference>
<dbReference type="PANTHER" id="PTHR43877:SF2">
    <property type="entry name" value="AMINOALKYLPHOSPHONATE N-ACETYLTRANSFERASE-RELATED"/>
    <property type="match status" value="1"/>
</dbReference>
<dbReference type="KEGG" id="reb:XU06_07145"/>
<organism evidence="4 8">
    <name type="scientific">Rhodococcus erythropolis</name>
    <name type="common">Arthrobacter picolinophilus</name>
    <dbReference type="NCBI Taxonomy" id="1833"/>
    <lineage>
        <taxon>Bacteria</taxon>
        <taxon>Bacillati</taxon>
        <taxon>Actinomycetota</taxon>
        <taxon>Actinomycetes</taxon>
        <taxon>Mycobacteriales</taxon>
        <taxon>Nocardiaceae</taxon>
        <taxon>Rhodococcus</taxon>
        <taxon>Rhodococcus erythropolis group</taxon>
    </lineage>
</organism>
<evidence type="ECO:0000313" key="6">
    <source>
        <dbReference type="EMBL" id="WGV51106.1"/>
    </source>
</evidence>
<dbReference type="SUPFAM" id="SSF55729">
    <property type="entry name" value="Acyl-CoA N-acyltransferases (Nat)"/>
    <property type="match status" value="1"/>
</dbReference>
<keyword evidence="2" id="KW-0012">Acyltransferase</keyword>
<evidence type="ECO:0000256" key="1">
    <source>
        <dbReference type="ARBA" id="ARBA00022679"/>
    </source>
</evidence>
<evidence type="ECO:0000313" key="5">
    <source>
        <dbReference type="EMBL" id="QIP38849.1"/>
    </source>
</evidence>
<accession>A0A0C2VRL7</accession>
<dbReference type="Proteomes" id="UP000627573">
    <property type="component" value="Unassembled WGS sequence"/>
</dbReference>
<dbReference type="EMBL" id="JAECSB010000028">
    <property type="protein sequence ID" value="MBH5142365.1"/>
    <property type="molecule type" value="Genomic_DNA"/>
</dbReference>
<dbReference type="GO" id="GO:0016747">
    <property type="term" value="F:acyltransferase activity, transferring groups other than amino-acyl groups"/>
    <property type="evidence" value="ECO:0007669"/>
    <property type="project" value="InterPro"/>
</dbReference>
<dbReference type="PROSITE" id="PS51186">
    <property type="entry name" value="GNAT"/>
    <property type="match status" value="1"/>
</dbReference>